<evidence type="ECO:0000313" key="1">
    <source>
        <dbReference type="EMBL" id="JAD80652.1"/>
    </source>
</evidence>
<accession>A0A0A9DA94</accession>
<reference evidence="1" key="1">
    <citation type="submission" date="2014-09" db="EMBL/GenBank/DDBJ databases">
        <authorList>
            <person name="Magalhaes I.L.F."/>
            <person name="Oliveira U."/>
            <person name="Santos F.R."/>
            <person name="Vidigal T.H.D.A."/>
            <person name="Brescovit A.D."/>
            <person name="Santos A.J."/>
        </authorList>
    </citation>
    <scope>NUCLEOTIDE SEQUENCE</scope>
    <source>
        <tissue evidence="1">Shoot tissue taken approximately 20 cm above the soil surface</tissue>
    </source>
</reference>
<proteinExistence type="predicted"/>
<name>A0A0A9DA94_ARUDO</name>
<protein>
    <submittedName>
        <fullName evidence="1">Uncharacterized protein</fullName>
    </submittedName>
</protein>
<sequence length="72" mass="8109">MASDHPFSLTAQEINERVKERVDGELLYLSGESLISSTTLNKSVYKSLLNETHVYTEDDARFIHGHGRARCA</sequence>
<dbReference type="EMBL" id="GBRH01217243">
    <property type="protein sequence ID" value="JAD80652.1"/>
    <property type="molecule type" value="Transcribed_RNA"/>
</dbReference>
<dbReference type="AlphaFoldDB" id="A0A0A9DA94"/>
<organism evidence="1">
    <name type="scientific">Arundo donax</name>
    <name type="common">Giant reed</name>
    <name type="synonym">Donax arundinaceus</name>
    <dbReference type="NCBI Taxonomy" id="35708"/>
    <lineage>
        <taxon>Eukaryota</taxon>
        <taxon>Viridiplantae</taxon>
        <taxon>Streptophyta</taxon>
        <taxon>Embryophyta</taxon>
        <taxon>Tracheophyta</taxon>
        <taxon>Spermatophyta</taxon>
        <taxon>Magnoliopsida</taxon>
        <taxon>Liliopsida</taxon>
        <taxon>Poales</taxon>
        <taxon>Poaceae</taxon>
        <taxon>PACMAD clade</taxon>
        <taxon>Arundinoideae</taxon>
        <taxon>Arundineae</taxon>
        <taxon>Arundo</taxon>
    </lineage>
</organism>
<reference evidence="1" key="2">
    <citation type="journal article" date="2015" name="Data Brief">
        <title>Shoot transcriptome of the giant reed, Arundo donax.</title>
        <authorList>
            <person name="Barrero R.A."/>
            <person name="Guerrero F.D."/>
            <person name="Moolhuijzen P."/>
            <person name="Goolsby J.A."/>
            <person name="Tidwell J."/>
            <person name="Bellgard S.E."/>
            <person name="Bellgard M.I."/>
        </authorList>
    </citation>
    <scope>NUCLEOTIDE SEQUENCE</scope>
    <source>
        <tissue evidence="1">Shoot tissue taken approximately 20 cm above the soil surface</tissue>
    </source>
</reference>